<feature type="region of interest" description="Disordered" evidence="20">
    <location>
        <begin position="407"/>
        <end position="427"/>
    </location>
</feature>
<dbReference type="PROSITE" id="PS00107">
    <property type="entry name" value="PROTEIN_KINASE_ATP"/>
    <property type="match status" value="1"/>
</dbReference>
<evidence type="ECO:0000256" key="12">
    <source>
        <dbReference type="ARBA" id="ARBA00023212"/>
    </source>
</evidence>
<evidence type="ECO:0000256" key="17">
    <source>
        <dbReference type="ARBA" id="ARBA00047802"/>
    </source>
</evidence>
<dbReference type="CDD" id="cd13116">
    <property type="entry name" value="POLO_box_Plk4_3"/>
    <property type="match status" value="1"/>
</dbReference>
<dbReference type="Pfam" id="PF00069">
    <property type="entry name" value="Pkinase"/>
    <property type="match status" value="1"/>
</dbReference>
<feature type="compositionally biased region" description="Basic and acidic residues" evidence="20">
    <location>
        <begin position="330"/>
        <end position="339"/>
    </location>
</feature>
<dbReference type="GO" id="GO:0032154">
    <property type="term" value="C:cleavage furrow"/>
    <property type="evidence" value="ECO:0007669"/>
    <property type="project" value="UniProtKB-SubCell"/>
</dbReference>
<dbReference type="InterPro" id="IPR000959">
    <property type="entry name" value="POLO_box_dom"/>
</dbReference>
<dbReference type="EC" id="2.7.11.21" evidence="3"/>
<evidence type="ECO:0000256" key="15">
    <source>
        <dbReference type="ARBA" id="ARBA00030924"/>
    </source>
</evidence>
<dbReference type="PROSITE" id="PS00109">
    <property type="entry name" value="PROTEIN_KINASE_TYR"/>
    <property type="match status" value="1"/>
</dbReference>
<dbReference type="Gene3D" id="3.30.1120.120">
    <property type="match status" value="1"/>
</dbReference>
<feature type="region of interest" description="Disordered" evidence="20">
    <location>
        <begin position="288"/>
        <end position="363"/>
    </location>
</feature>
<dbReference type="PANTHER" id="PTHR24345:SF89">
    <property type="entry name" value="SERINE_THREONINE-PROTEIN KINASE PLK4"/>
    <property type="match status" value="1"/>
</dbReference>
<dbReference type="FunFam" id="3.30.1120.130:FF:000001">
    <property type="entry name" value="serine/threonine-protein kinase PLK4 isoform X1"/>
    <property type="match status" value="1"/>
</dbReference>
<dbReference type="InterPro" id="IPR047108">
    <property type="entry name" value="Plk4-like_POLO_box_2_sf"/>
</dbReference>
<proteinExistence type="predicted"/>
<dbReference type="GO" id="GO:0005814">
    <property type="term" value="C:centriole"/>
    <property type="evidence" value="ECO:0007669"/>
    <property type="project" value="UniProtKB-SubCell"/>
</dbReference>
<evidence type="ECO:0000256" key="5">
    <source>
        <dbReference type="ARBA" id="ARBA00022490"/>
    </source>
</evidence>
<dbReference type="Gene3D" id="2.40.50.930">
    <property type="match status" value="1"/>
</dbReference>
<accession>A0A671EXR4</accession>
<reference evidence="25 26" key="2">
    <citation type="journal article" date="2018" name="Annu Rev Anim Biosci">
        <title>Bat Biology, Genomes, and the Bat1K Project: To Generate Chromosome-Level Genomes for All Living Bat Species.</title>
        <authorList>
            <person name="Teeling E.C."/>
            <person name="Vernes S.C."/>
            <person name="Davalos L.M."/>
            <person name="Ray D.A."/>
            <person name="Gilbert M.T.P."/>
            <person name="Myers E."/>
        </authorList>
    </citation>
    <scope>NUCLEOTIDE SEQUENCE</scope>
</reference>
<feature type="compositionally biased region" description="Polar residues" evidence="20">
    <location>
        <begin position="407"/>
        <end position="424"/>
    </location>
</feature>
<dbReference type="InterPro" id="IPR000719">
    <property type="entry name" value="Prot_kinase_dom"/>
</dbReference>
<evidence type="ECO:0000256" key="18">
    <source>
        <dbReference type="ARBA" id="ARBA00048347"/>
    </source>
</evidence>
<dbReference type="FunFam" id="3.30.1120.120:FF:000001">
    <property type="entry name" value="serine/threonine-protein kinase PLK4 isoform X2"/>
    <property type="match status" value="1"/>
</dbReference>
<dbReference type="CDD" id="cd13115">
    <property type="entry name" value="POLO_box_Plk4_2"/>
    <property type="match status" value="1"/>
</dbReference>
<reference evidence="25" key="4">
    <citation type="submission" date="2025-08" db="UniProtKB">
        <authorList>
            <consortium name="Ensembl"/>
        </authorList>
    </citation>
    <scope>IDENTIFICATION</scope>
</reference>
<evidence type="ECO:0000256" key="6">
    <source>
        <dbReference type="ARBA" id="ARBA00022527"/>
    </source>
</evidence>
<feature type="region of interest" description="Disordered" evidence="20">
    <location>
        <begin position="489"/>
        <end position="510"/>
    </location>
</feature>
<dbReference type="Pfam" id="PF18409">
    <property type="entry name" value="Plk4_PB2"/>
    <property type="match status" value="1"/>
</dbReference>
<dbReference type="FunFam" id="2.40.50.930:FF:000001">
    <property type="entry name" value="Serine/threonine-protein kinase PLK4"/>
    <property type="match status" value="1"/>
</dbReference>
<dbReference type="Pfam" id="PF18190">
    <property type="entry name" value="Plk4_PB1"/>
    <property type="match status" value="1"/>
</dbReference>
<name>A0A671EXR4_RHIFE</name>
<comment type="catalytic activity">
    <reaction evidence="18">
        <text>L-seryl-[protein] + ATP = O-phospho-L-seryl-[protein] + ADP + H(+)</text>
        <dbReference type="Rhea" id="RHEA:17989"/>
        <dbReference type="Rhea" id="RHEA-COMP:9863"/>
        <dbReference type="Rhea" id="RHEA-COMP:11604"/>
        <dbReference type="ChEBI" id="CHEBI:15378"/>
        <dbReference type="ChEBI" id="CHEBI:29999"/>
        <dbReference type="ChEBI" id="CHEBI:30616"/>
        <dbReference type="ChEBI" id="CHEBI:83421"/>
        <dbReference type="ChEBI" id="CHEBI:456216"/>
        <dbReference type="EC" id="2.7.11.21"/>
    </reaction>
</comment>
<evidence type="ECO:0000256" key="16">
    <source>
        <dbReference type="ARBA" id="ARBA00046774"/>
    </source>
</evidence>
<keyword evidence="5" id="KW-0963">Cytoplasm</keyword>
<feature type="compositionally biased region" description="Low complexity" evidence="20">
    <location>
        <begin position="299"/>
        <end position="311"/>
    </location>
</feature>
<dbReference type="GO" id="GO:0004674">
    <property type="term" value="F:protein serine/threonine kinase activity"/>
    <property type="evidence" value="ECO:0007669"/>
    <property type="project" value="UniProtKB-KW"/>
</dbReference>
<dbReference type="Gene3D" id="3.30.1120.130">
    <property type="match status" value="1"/>
</dbReference>
<dbReference type="FunFam" id="1.10.510.10:FF:000576">
    <property type="entry name" value="Serine/threonine-protein kinase PLK4"/>
    <property type="match status" value="1"/>
</dbReference>
<dbReference type="Ensembl" id="ENSRFET00010016456.1">
    <property type="protein sequence ID" value="ENSRFEP00010015067.1"/>
    <property type="gene ID" value="ENSRFEG00010010126.1"/>
</dbReference>
<feature type="compositionally biased region" description="Low complexity" evidence="20">
    <location>
        <begin position="351"/>
        <end position="360"/>
    </location>
</feature>
<dbReference type="GeneTree" id="ENSGT00940000156316"/>
<dbReference type="InterPro" id="IPR033699">
    <property type="entry name" value="POLO_box_Plk4_1"/>
</dbReference>
<comment type="subcellular location">
    <subcellularLocation>
        <location evidence="2">Cleavage furrow</location>
    </subcellularLocation>
    <subcellularLocation>
        <location evidence="1">Cytoplasm</location>
        <location evidence="1">Cytoskeleton</location>
        <location evidence="1">Microtubule organizing center</location>
        <location evidence="1">Centrosome</location>
        <location evidence="1">Centriole</location>
    </subcellularLocation>
</comment>
<feature type="compositionally biased region" description="Polar residues" evidence="20">
    <location>
        <begin position="312"/>
        <end position="325"/>
    </location>
</feature>
<feature type="region of interest" description="Disordered" evidence="20">
    <location>
        <begin position="777"/>
        <end position="800"/>
    </location>
</feature>
<dbReference type="InterPro" id="IPR033698">
    <property type="entry name" value="POLO_box_Plk4_2"/>
</dbReference>
<feature type="binding site" evidence="19">
    <location>
        <position position="41"/>
    </location>
    <ligand>
        <name>ATP</name>
        <dbReference type="ChEBI" id="CHEBI:30616"/>
    </ligand>
</feature>
<evidence type="ECO:0000256" key="4">
    <source>
        <dbReference type="ARBA" id="ARBA00020245"/>
    </source>
</evidence>
<dbReference type="InterPro" id="IPR046437">
    <property type="entry name" value="Ser_Thr-PK_POLO_box_1_sf"/>
</dbReference>
<dbReference type="GO" id="GO:0007099">
    <property type="term" value="P:centriole replication"/>
    <property type="evidence" value="ECO:0007669"/>
    <property type="project" value="UniProtKB-ARBA"/>
</dbReference>
<keyword evidence="11" id="KW-0832">Ubl conjugation</keyword>
<evidence type="ECO:0000313" key="26">
    <source>
        <dbReference type="Proteomes" id="UP000472240"/>
    </source>
</evidence>
<dbReference type="PROSITE" id="PS50011">
    <property type="entry name" value="PROTEIN_KINASE_DOM"/>
    <property type="match status" value="1"/>
</dbReference>
<dbReference type="PROSITE" id="PS51985">
    <property type="entry name" value="CPB2"/>
    <property type="match status" value="1"/>
</dbReference>
<evidence type="ECO:0000259" key="22">
    <source>
        <dbReference type="PROSITE" id="PS50078"/>
    </source>
</evidence>
<evidence type="ECO:0000259" key="24">
    <source>
        <dbReference type="PROSITE" id="PS51985"/>
    </source>
</evidence>
<evidence type="ECO:0000256" key="3">
    <source>
        <dbReference type="ARBA" id="ARBA00012424"/>
    </source>
</evidence>
<evidence type="ECO:0000259" key="21">
    <source>
        <dbReference type="PROSITE" id="PS50011"/>
    </source>
</evidence>
<organism evidence="25 26">
    <name type="scientific">Rhinolophus ferrumequinum</name>
    <name type="common">Greater horseshoe bat</name>
    <dbReference type="NCBI Taxonomy" id="59479"/>
    <lineage>
        <taxon>Eukaryota</taxon>
        <taxon>Metazoa</taxon>
        <taxon>Chordata</taxon>
        <taxon>Craniata</taxon>
        <taxon>Vertebrata</taxon>
        <taxon>Euteleostomi</taxon>
        <taxon>Mammalia</taxon>
        <taxon>Eutheria</taxon>
        <taxon>Laurasiatheria</taxon>
        <taxon>Chiroptera</taxon>
        <taxon>Yinpterochiroptera</taxon>
        <taxon>Rhinolophoidea</taxon>
        <taxon>Rhinolophidae</taxon>
        <taxon>Rhinolophinae</taxon>
        <taxon>Rhinolophus</taxon>
    </lineage>
</organism>
<reference evidence="26" key="3">
    <citation type="submission" date="2018-12" db="EMBL/GenBank/DDBJ databases">
        <title>G10K-VGP greater horseshoe bat female genome, primary haplotype.</title>
        <authorList>
            <person name="Teeling E."/>
            <person name="Myers G."/>
            <person name="Vernes S."/>
            <person name="Pippel M."/>
            <person name="Winkler S."/>
            <person name="Fedrigo O."/>
            <person name="Rhie A."/>
            <person name="Koren S."/>
            <person name="Phillippy A."/>
            <person name="Lewin H."/>
            <person name="Damas J."/>
            <person name="Howe K."/>
            <person name="Mountcastle J."/>
            <person name="Jarvis E.D."/>
        </authorList>
    </citation>
    <scope>NUCLEOTIDE SEQUENCE [LARGE SCALE GENOMIC DNA]</scope>
</reference>
<keyword evidence="9" id="KW-0418">Kinase</keyword>
<reference evidence="25" key="5">
    <citation type="submission" date="2025-09" db="UniProtKB">
        <authorList>
            <consortium name="Ensembl"/>
        </authorList>
    </citation>
    <scope>IDENTIFICATION</scope>
</reference>
<comment type="catalytic activity">
    <reaction evidence="17">
        <text>L-threonyl-[protein] + ATP = O-phospho-L-threonyl-[protein] + ADP + H(+)</text>
        <dbReference type="Rhea" id="RHEA:46608"/>
        <dbReference type="Rhea" id="RHEA-COMP:11060"/>
        <dbReference type="Rhea" id="RHEA-COMP:11605"/>
        <dbReference type="ChEBI" id="CHEBI:15378"/>
        <dbReference type="ChEBI" id="CHEBI:30013"/>
        <dbReference type="ChEBI" id="CHEBI:30616"/>
        <dbReference type="ChEBI" id="CHEBI:61977"/>
        <dbReference type="ChEBI" id="CHEBI:456216"/>
        <dbReference type="EC" id="2.7.11.21"/>
    </reaction>
</comment>
<feature type="region of interest" description="Disordered" evidence="20">
    <location>
        <begin position="463"/>
        <end position="482"/>
    </location>
</feature>
<evidence type="ECO:0000256" key="1">
    <source>
        <dbReference type="ARBA" id="ARBA00004114"/>
    </source>
</evidence>
<feature type="domain" description="POLO box" evidence="22">
    <location>
        <begin position="854"/>
        <end position="932"/>
    </location>
</feature>
<dbReference type="GO" id="GO:0005634">
    <property type="term" value="C:nucleus"/>
    <property type="evidence" value="ECO:0007669"/>
    <property type="project" value="TreeGrafter"/>
</dbReference>
<dbReference type="Gene3D" id="1.10.510.10">
    <property type="entry name" value="Transferase(Phosphotransferase) domain 1"/>
    <property type="match status" value="1"/>
</dbReference>
<keyword evidence="6" id="KW-0723">Serine/threonine-protein kinase</keyword>
<dbReference type="InterPro" id="IPR033696">
    <property type="entry name" value="POLO_box_Plk4_C"/>
</dbReference>
<evidence type="ECO:0000256" key="19">
    <source>
        <dbReference type="PROSITE-ProRule" id="PRU10141"/>
    </source>
</evidence>
<keyword evidence="12" id="KW-0206">Cytoskeleton</keyword>
<evidence type="ECO:0000256" key="7">
    <source>
        <dbReference type="ARBA" id="ARBA00022679"/>
    </source>
</evidence>
<dbReference type="PROSITE" id="PS50078">
    <property type="entry name" value="POLO_BOX"/>
    <property type="match status" value="1"/>
</dbReference>
<evidence type="ECO:0000256" key="14">
    <source>
        <dbReference type="ARBA" id="ARBA00030429"/>
    </source>
</evidence>
<dbReference type="Proteomes" id="UP000472240">
    <property type="component" value="Chromosome 18"/>
</dbReference>
<dbReference type="InterPro" id="IPR017441">
    <property type="entry name" value="Protein_kinase_ATP_BS"/>
</dbReference>
<dbReference type="CDD" id="cd13114">
    <property type="entry name" value="POLO_box_Plk4_1"/>
    <property type="match status" value="1"/>
</dbReference>
<dbReference type="InterPro" id="IPR011009">
    <property type="entry name" value="Kinase-like_dom_sf"/>
</dbReference>
<keyword evidence="7" id="KW-0808">Transferase</keyword>
<dbReference type="PANTHER" id="PTHR24345">
    <property type="entry name" value="SERINE/THREONINE-PROTEIN KINASE PLK"/>
    <property type="match status" value="1"/>
</dbReference>
<comment type="subunit">
    <text evidence="16">Homodimer. Interacts with CEP152 (via N-terminus). Interacts with CEP78; this interaction may be important for proper PLK4 localization to the centriole and PLK4-induced overduplication of centrioles. Interacts with CEP131. Interacts simultaneously with TENT5C and CEP192. Interacts with TENT5C; this interaction leads to the TENT5C recruitment in the centrosome. Interacts with CEP85; this interaction may be important in cell migration and centriole assembly.</text>
</comment>
<dbReference type="SUPFAM" id="SSF56112">
    <property type="entry name" value="Protein kinase-like (PK-like)"/>
    <property type="match status" value="1"/>
</dbReference>
<sequence length="938" mass="105324">MATCIGEKIEDFKVGNLLGKGSFAGVYRAESIHTGLEVAIKMLYNYFEDNNYVYLVLEMCHNGEMNRFLKNRRKPFSENEARQFMHQIITGMLYLHSHGILHRDLTLSNLLLTRNMNIKIADFGLATQLKMPHEKHYTLCGTPNYISPEIATRSAHGLESDVWSLGCMFYTLLIGRPPFDTDTVKNTLNKVVLADYEMPTFLSREAKDLIHQLLRRNPADRLSLSSILDHPFMSQNSSTKSKDLGTVEDSIDSGHATISTAITASSSTSISGSLFDRRRLLIGQPLPNKMTVFPKNKNTSDFTSSGDGSSFYTQWGNQEQETSNSRRGRVIQDAEERPHSRYLRRAHSSDRSSTSNSQSRENACTMERCYSAEMLSKYKRSGVAENEERYSPTNSNVNIFRFFQEKTPNSSGSVGRPDNNQALSNHLCPGKAPFPFPDQTSQTEMVQQWFGKLQVNAHLRETPEHTSMSPNRDFQGHPDLQDMSRNAWTDKAKKSPDASDHAHSAKQPNTMKYMTAFPSKPEIIQQESIFGLEPLSEPSKMRGMEPPMGYQKRTLRSITAPLTAYRLKPIRQKTKKAVVSILDSEEVCVELLKEHASQEYVKEVLQISSDGNMITIYYPHDGRGFPLADRPPSPTDNISRYSFDGLPEKYWRKYQYASRFVQLVRSKSPKITYFTRYAKCVLMENSPGADFEVWFYDGAKIHKTEALIHMIEKTGKSYTLKGQSEVNSLKEEIKMYMDHANEGHRVCLALESIIAEEEKKSGSASFFPIIVGRKPSNTSLPQALSPPPSMDPNYPTRERPPLSRMIINSAASPKQAPIPNPSMVTDEGLGQPAAASGTNTPPSLLTDCLPAAAQLLKSVFVKNVGWATQLTSGAVWVQFNDGSQLVVQAGVSSISYTSPNGQTTRYGENEKLPEYIKQKLQCLSSILLMFSNPTPSFH</sequence>
<feature type="domain" description="Cryptic POLO box 1 (CPB1)" evidence="23">
    <location>
        <begin position="554"/>
        <end position="667"/>
    </location>
</feature>
<feature type="domain" description="Protein kinase" evidence="21">
    <location>
        <begin position="1"/>
        <end position="233"/>
    </location>
</feature>
<dbReference type="InterPro" id="IPR008266">
    <property type="entry name" value="Tyr_kinase_AS"/>
</dbReference>
<keyword evidence="26" id="KW-1185">Reference proteome</keyword>
<evidence type="ECO:0000259" key="23">
    <source>
        <dbReference type="PROSITE" id="PS51984"/>
    </source>
</evidence>
<dbReference type="AlphaFoldDB" id="A0A671EXR4"/>
<protein>
    <recommendedName>
        <fullName evidence="4">Serine/threonine-protein kinase PLK4</fullName>
        <ecNumber evidence="3">2.7.11.21</ecNumber>
    </recommendedName>
    <alternativeName>
        <fullName evidence="13">Polo-like kinase 4</fullName>
    </alternativeName>
    <alternativeName>
        <fullName evidence="14 15">Serine/threonine-protein kinase SAK</fullName>
    </alternativeName>
</protein>
<dbReference type="PROSITE" id="PS51984">
    <property type="entry name" value="CPB1"/>
    <property type="match status" value="1"/>
</dbReference>
<gene>
    <name evidence="25" type="primary">PLK4</name>
</gene>
<feature type="region of interest" description="Disordered" evidence="20">
    <location>
        <begin position="812"/>
        <end position="838"/>
    </location>
</feature>
<evidence type="ECO:0000256" key="13">
    <source>
        <dbReference type="ARBA" id="ARBA00030332"/>
    </source>
</evidence>
<keyword evidence="8 19" id="KW-0547">Nucleotide-binding</keyword>
<feature type="compositionally biased region" description="Basic and acidic residues" evidence="20">
    <location>
        <begin position="489"/>
        <end position="503"/>
    </location>
</feature>
<evidence type="ECO:0000256" key="10">
    <source>
        <dbReference type="ARBA" id="ARBA00022840"/>
    </source>
</evidence>
<evidence type="ECO:0000256" key="8">
    <source>
        <dbReference type="ARBA" id="ARBA00022741"/>
    </source>
</evidence>
<feature type="domain" description="Cryptic POLO box 2 (CPB2)" evidence="24">
    <location>
        <begin position="668"/>
        <end position="781"/>
    </location>
</feature>
<dbReference type="GO" id="GO:0005524">
    <property type="term" value="F:ATP binding"/>
    <property type="evidence" value="ECO:0007669"/>
    <property type="project" value="UniProtKB-UniRule"/>
</dbReference>
<evidence type="ECO:0000256" key="20">
    <source>
        <dbReference type="SAM" id="MobiDB-lite"/>
    </source>
</evidence>
<dbReference type="SUPFAM" id="SSF82615">
    <property type="entry name" value="Polo-box domain"/>
    <property type="match status" value="1"/>
</dbReference>
<evidence type="ECO:0000256" key="2">
    <source>
        <dbReference type="ARBA" id="ARBA00004626"/>
    </source>
</evidence>
<evidence type="ECO:0000313" key="25">
    <source>
        <dbReference type="Ensembl" id="ENSRFEP00010015067.1"/>
    </source>
</evidence>
<keyword evidence="10 19" id="KW-0067">ATP-binding</keyword>
<evidence type="ECO:0000256" key="9">
    <source>
        <dbReference type="ARBA" id="ARBA00022777"/>
    </source>
</evidence>
<reference evidence="25 26" key="1">
    <citation type="journal article" date="2015" name="Annu Rev Anim Biosci">
        <title>The Genome 10K Project: a way forward.</title>
        <authorList>
            <person name="Koepfli K.P."/>
            <person name="Paten B."/>
            <person name="O'Brien S.J."/>
            <person name="Koepfli K.P."/>
            <person name="Paten B."/>
            <person name="Antunes A."/>
            <person name="Belov K."/>
            <person name="Bustamante C."/>
            <person name="Castoe T.A."/>
            <person name="Clawson H."/>
            <person name="Crawford A.J."/>
            <person name="Diekhans M."/>
            <person name="Distel D."/>
            <person name="Durbin R."/>
            <person name="Earl D."/>
            <person name="Fujita M.K."/>
            <person name="Gamble T."/>
            <person name="Georges A."/>
            <person name="Gemmell N."/>
            <person name="Gilbert M.T."/>
            <person name="Graves J.M."/>
            <person name="Green R.E."/>
            <person name="Hickey G."/>
            <person name="Jarvis E.D."/>
            <person name="Johnson W."/>
            <person name="Komissarov A."/>
            <person name="Korf I."/>
            <person name="Kuhn R."/>
            <person name="Larkin D.M."/>
            <person name="Lewin H."/>
            <person name="Lopez J.V."/>
            <person name="Ma J."/>
            <person name="Marques-Bonet T."/>
            <person name="Miller W."/>
            <person name="Murphy R."/>
            <person name="Pevzner P."/>
            <person name="Shapiro B."/>
            <person name="Steiner C."/>
            <person name="Tamazian G."/>
            <person name="Venkatesh B."/>
            <person name="Wang J."/>
            <person name="Wayne R."/>
            <person name="Wiley E."/>
            <person name="Yang H."/>
            <person name="Zhang G."/>
            <person name="Haussler D."/>
            <person name="Ryder O."/>
            <person name="O'Brien S.J."/>
        </authorList>
    </citation>
    <scope>NUCLEOTIDE SEQUENCE</scope>
</reference>
<evidence type="ECO:0000256" key="11">
    <source>
        <dbReference type="ARBA" id="ARBA00022843"/>
    </source>
</evidence>